<keyword evidence="4" id="KW-1185">Reference proteome</keyword>
<evidence type="ECO:0000256" key="1">
    <source>
        <dbReference type="SAM" id="Coils"/>
    </source>
</evidence>
<dbReference type="CDD" id="cd12797">
    <property type="entry name" value="M23_peptidase"/>
    <property type="match status" value="1"/>
</dbReference>
<keyword evidence="3" id="KW-0378">Hydrolase</keyword>
<dbReference type="InterPro" id="IPR050570">
    <property type="entry name" value="Cell_wall_metabolism_enzyme"/>
</dbReference>
<name>A0A852T1G9_9MICO</name>
<organism evidence="3 4">
    <name type="scientific">Leifsonia soli</name>
    <dbReference type="NCBI Taxonomy" id="582665"/>
    <lineage>
        <taxon>Bacteria</taxon>
        <taxon>Bacillati</taxon>
        <taxon>Actinomycetota</taxon>
        <taxon>Actinomycetes</taxon>
        <taxon>Micrococcales</taxon>
        <taxon>Microbacteriaceae</taxon>
        <taxon>Leifsonia</taxon>
    </lineage>
</organism>
<dbReference type="EMBL" id="JACCBJ010000001">
    <property type="protein sequence ID" value="NYD74564.1"/>
    <property type="molecule type" value="Genomic_DNA"/>
</dbReference>
<feature type="coiled-coil region" evidence="1">
    <location>
        <begin position="192"/>
        <end position="258"/>
    </location>
</feature>
<feature type="domain" description="M23ase beta-sheet core" evidence="2">
    <location>
        <begin position="320"/>
        <end position="415"/>
    </location>
</feature>
<dbReference type="SUPFAM" id="SSF51261">
    <property type="entry name" value="Duplicated hybrid motif"/>
    <property type="match status" value="1"/>
</dbReference>
<accession>A0A852T1G9</accession>
<dbReference type="Pfam" id="PF01551">
    <property type="entry name" value="Peptidase_M23"/>
    <property type="match status" value="1"/>
</dbReference>
<sequence length="428" mass="43584">MRRETTSRTVPPTTRGERRRAVLGARATRALAALVVGVVASIGAVAAPAYADNYPSWQDVQAAKANEAAASAQVNRINGLIAQLQQEVADTQAAAVKRGEELEAAQADFDKAAIQASNLESQAAASQKKADDASAQAGKLAAQLYRTGGRNLTANLFLSGNNATSTSPEQLLSDLGSMSKLVEQSNKVYSDAKAAQNTAKSLSDQATVAKAERERLRVVAEAAMQAAIEAAKAAQDKLAEQQKQIVIMQAQLAALKDATAQTVAGYQAGVAAAAAAAAARGSGGLPGGYVGPQGWAVPAAGPITDGFGARPSPGGVGSTYHLGIDIGASCNAPIYAAHDGTVVYAGPNGSYGNFVLIDNGGGIQTGYAHIRNGGIMVGIGQQVGAGQPIARVGTTGASTGCHLHYEVRVGGEKIDGIPFMRDRQAPLG</sequence>
<dbReference type="InterPro" id="IPR016047">
    <property type="entry name" value="M23ase_b-sheet_dom"/>
</dbReference>
<dbReference type="Gene3D" id="2.70.70.10">
    <property type="entry name" value="Glucose Permease (Domain IIA)"/>
    <property type="match status" value="1"/>
</dbReference>
<evidence type="ECO:0000259" key="2">
    <source>
        <dbReference type="Pfam" id="PF01551"/>
    </source>
</evidence>
<feature type="coiled-coil region" evidence="1">
    <location>
        <begin position="74"/>
        <end position="136"/>
    </location>
</feature>
<proteinExistence type="predicted"/>
<dbReference type="Proteomes" id="UP000589620">
    <property type="component" value="Unassembled WGS sequence"/>
</dbReference>
<keyword evidence="1" id="KW-0175">Coiled coil</keyword>
<dbReference type="AlphaFoldDB" id="A0A852T1G9"/>
<dbReference type="PANTHER" id="PTHR21666">
    <property type="entry name" value="PEPTIDASE-RELATED"/>
    <property type="match status" value="1"/>
</dbReference>
<comment type="caution">
    <text evidence="3">The sequence shown here is derived from an EMBL/GenBank/DDBJ whole genome shotgun (WGS) entry which is preliminary data.</text>
</comment>
<dbReference type="PANTHER" id="PTHR21666:SF270">
    <property type="entry name" value="MUREIN HYDROLASE ACTIVATOR ENVC"/>
    <property type="match status" value="1"/>
</dbReference>
<evidence type="ECO:0000313" key="4">
    <source>
        <dbReference type="Proteomes" id="UP000589620"/>
    </source>
</evidence>
<dbReference type="GO" id="GO:0004222">
    <property type="term" value="F:metalloendopeptidase activity"/>
    <property type="evidence" value="ECO:0007669"/>
    <property type="project" value="TreeGrafter"/>
</dbReference>
<protein>
    <submittedName>
        <fullName evidence="3">Murein DD-endopeptidase MepM/ murein hydrolase activator NlpD</fullName>
    </submittedName>
</protein>
<gene>
    <name evidence="3" type="ORF">BJ963_002083</name>
</gene>
<dbReference type="RefSeq" id="WP_179456456.1">
    <property type="nucleotide sequence ID" value="NZ_BAAAPX010000001.1"/>
</dbReference>
<evidence type="ECO:0000313" key="3">
    <source>
        <dbReference type="EMBL" id="NYD74564.1"/>
    </source>
</evidence>
<dbReference type="InterPro" id="IPR011055">
    <property type="entry name" value="Dup_hybrid_motif"/>
</dbReference>
<reference evidence="3 4" key="1">
    <citation type="submission" date="2020-07" db="EMBL/GenBank/DDBJ databases">
        <title>Sequencing the genomes of 1000 actinobacteria strains.</title>
        <authorList>
            <person name="Klenk H.-P."/>
        </authorList>
    </citation>
    <scope>NUCLEOTIDE SEQUENCE [LARGE SCALE GENOMIC DNA]</scope>
    <source>
        <strain evidence="3 4">DSM 23871</strain>
    </source>
</reference>